<feature type="site" description="Transition state stabilizer" evidence="7">
    <location>
        <position position="149"/>
    </location>
</feature>
<evidence type="ECO:0000313" key="9">
    <source>
        <dbReference type="Proteomes" id="UP000823893"/>
    </source>
</evidence>
<feature type="active site" description="Proton donor/acceptor" evidence="5">
    <location>
        <position position="81"/>
    </location>
</feature>
<dbReference type="Pfam" id="PF00300">
    <property type="entry name" value="His_Phos_1"/>
    <property type="match status" value="1"/>
</dbReference>
<evidence type="ECO:0000256" key="4">
    <source>
        <dbReference type="ARBA" id="ARBA00023235"/>
    </source>
</evidence>
<proteinExistence type="inferred from homology"/>
<dbReference type="InterPro" id="IPR013078">
    <property type="entry name" value="His_Pase_superF_clade-1"/>
</dbReference>
<sequence>MKIYIVRHGETCWNVQRRLQGASDTELNEKGTALAEITGKALKEVPFSCCFTSPLKRARDTAKLVLGDREIPIYDDERIREISFGVWEGKDSALLPQEMLDNFFHHPEKYIPPEGGEPLPHILERTKDFWKDITSRKELQDKTVLIASHGCAIRALLHNVYEEEGLENYWHGKVPPNCCVNIVEVREGKAVLLEEDKVYYHGTA</sequence>
<dbReference type="Proteomes" id="UP000823893">
    <property type="component" value="Unassembled WGS sequence"/>
</dbReference>
<accession>A0A9D2SLG3</accession>
<dbReference type="SMART" id="SM00855">
    <property type="entry name" value="PGAM"/>
    <property type="match status" value="1"/>
</dbReference>
<evidence type="ECO:0000256" key="6">
    <source>
        <dbReference type="PIRSR" id="PIRSR613078-2"/>
    </source>
</evidence>
<evidence type="ECO:0000256" key="1">
    <source>
        <dbReference type="ARBA" id="ARBA00006717"/>
    </source>
</evidence>
<gene>
    <name evidence="8" type="ORF">H9935_10260</name>
</gene>
<dbReference type="InterPro" id="IPR029033">
    <property type="entry name" value="His_PPase_superfam"/>
</dbReference>
<keyword evidence="4" id="KW-0413">Isomerase</keyword>
<dbReference type="CDD" id="cd07067">
    <property type="entry name" value="HP_PGM_like"/>
    <property type="match status" value="1"/>
</dbReference>
<comment type="similarity">
    <text evidence="1">Belongs to the phosphoglycerate mutase family. BPG-dependent PGAM subfamily.</text>
</comment>
<feature type="binding site" evidence="6">
    <location>
        <position position="57"/>
    </location>
    <ligand>
        <name>substrate</name>
    </ligand>
</feature>
<dbReference type="PANTHER" id="PTHR11931">
    <property type="entry name" value="PHOSPHOGLYCERATE MUTASE"/>
    <property type="match status" value="1"/>
</dbReference>
<dbReference type="SUPFAM" id="SSF53254">
    <property type="entry name" value="Phosphoglycerate mutase-like"/>
    <property type="match status" value="1"/>
</dbReference>
<dbReference type="EC" id="5.4.2.11" evidence="2"/>
<name>A0A9D2SLG3_9FIRM</name>
<dbReference type="AlphaFoldDB" id="A0A9D2SLG3"/>
<dbReference type="EMBL" id="DWWV01000133">
    <property type="protein sequence ID" value="HJC11175.1"/>
    <property type="molecule type" value="Genomic_DNA"/>
</dbReference>
<evidence type="ECO:0000313" key="8">
    <source>
        <dbReference type="EMBL" id="HJC11175.1"/>
    </source>
</evidence>
<dbReference type="InterPro" id="IPR001345">
    <property type="entry name" value="PG/BPGM_mutase_AS"/>
</dbReference>
<dbReference type="GO" id="GO:0006096">
    <property type="term" value="P:glycolytic process"/>
    <property type="evidence" value="ECO:0007669"/>
    <property type="project" value="UniProtKB-KW"/>
</dbReference>
<feature type="active site" description="Tele-phosphohistidine intermediate" evidence="5">
    <location>
        <position position="8"/>
    </location>
</feature>
<protein>
    <recommendedName>
        <fullName evidence="2">phosphoglycerate mutase (2,3-diphosphoglycerate-dependent)</fullName>
        <ecNumber evidence="2">5.4.2.11</ecNumber>
    </recommendedName>
</protein>
<reference evidence="8" key="2">
    <citation type="submission" date="2021-04" db="EMBL/GenBank/DDBJ databases">
        <authorList>
            <person name="Gilroy R."/>
        </authorList>
    </citation>
    <scope>NUCLEOTIDE SEQUENCE</scope>
    <source>
        <strain evidence="8">ChiSxjej6B18-287</strain>
    </source>
</reference>
<evidence type="ECO:0000256" key="2">
    <source>
        <dbReference type="ARBA" id="ARBA00012028"/>
    </source>
</evidence>
<dbReference type="GO" id="GO:0004619">
    <property type="term" value="F:phosphoglycerate mutase activity"/>
    <property type="evidence" value="ECO:0007669"/>
    <property type="project" value="UniProtKB-EC"/>
</dbReference>
<keyword evidence="3" id="KW-0324">Glycolysis</keyword>
<dbReference type="PROSITE" id="PS00175">
    <property type="entry name" value="PG_MUTASE"/>
    <property type="match status" value="1"/>
</dbReference>
<reference evidence="8" key="1">
    <citation type="journal article" date="2021" name="PeerJ">
        <title>Extensive microbial diversity within the chicken gut microbiome revealed by metagenomics and culture.</title>
        <authorList>
            <person name="Gilroy R."/>
            <person name="Ravi A."/>
            <person name="Getino M."/>
            <person name="Pursley I."/>
            <person name="Horton D.L."/>
            <person name="Alikhan N.F."/>
            <person name="Baker D."/>
            <person name="Gharbi K."/>
            <person name="Hall N."/>
            <person name="Watson M."/>
            <person name="Adriaenssens E.M."/>
            <person name="Foster-Nyarko E."/>
            <person name="Jarju S."/>
            <person name="Secka A."/>
            <person name="Antonio M."/>
            <person name="Oren A."/>
            <person name="Chaudhuri R.R."/>
            <person name="La Ragione R."/>
            <person name="Hildebrand F."/>
            <person name="Pallen M.J."/>
        </authorList>
    </citation>
    <scope>NUCLEOTIDE SEQUENCE</scope>
    <source>
        <strain evidence="8">ChiSxjej6B18-287</strain>
    </source>
</reference>
<evidence type="ECO:0000256" key="5">
    <source>
        <dbReference type="PIRSR" id="PIRSR613078-1"/>
    </source>
</evidence>
<comment type="caution">
    <text evidence="8">The sequence shown here is derived from an EMBL/GenBank/DDBJ whole genome shotgun (WGS) entry which is preliminary data.</text>
</comment>
<feature type="binding site" evidence="6">
    <location>
        <begin position="7"/>
        <end position="14"/>
    </location>
    <ligand>
        <name>substrate</name>
    </ligand>
</feature>
<evidence type="ECO:0000256" key="3">
    <source>
        <dbReference type="ARBA" id="ARBA00023152"/>
    </source>
</evidence>
<dbReference type="InterPro" id="IPR005952">
    <property type="entry name" value="Phosphogly_mut1"/>
</dbReference>
<evidence type="ECO:0000256" key="7">
    <source>
        <dbReference type="PIRSR" id="PIRSR613078-3"/>
    </source>
</evidence>
<dbReference type="Gene3D" id="3.40.50.1240">
    <property type="entry name" value="Phosphoglycerate mutase-like"/>
    <property type="match status" value="1"/>
</dbReference>
<organism evidence="8 9">
    <name type="scientific">Candidatus Blautia merdigallinarum</name>
    <dbReference type="NCBI Taxonomy" id="2838495"/>
    <lineage>
        <taxon>Bacteria</taxon>
        <taxon>Bacillati</taxon>
        <taxon>Bacillota</taxon>
        <taxon>Clostridia</taxon>
        <taxon>Lachnospirales</taxon>
        <taxon>Lachnospiraceae</taxon>
        <taxon>Blautia</taxon>
    </lineage>
</organism>